<keyword evidence="2" id="KW-1185">Reference proteome</keyword>
<comment type="caution">
    <text evidence="1">The sequence shown here is derived from an EMBL/GenBank/DDBJ whole genome shotgun (WGS) entry which is preliminary data.</text>
</comment>
<evidence type="ECO:0000313" key="1">
    <source>
        <dbReference type="EMBL" id="KRK78903.1"/>
    </source>
</evidence>
<evidence type="ECO:0000313" key="2">
    <source>
        <dbReference type="Proteomes" id="UP000051248"/>
    </source>
</evidence>
<dbReference type="EMBL" id="AZDZ01000019">
    <property type="protein sequence ID" value="KRK78903.1"/>
    <property type="molecule type" value="Genomic_DNA"/>
</dbReference>
<dbReference type="PATRIC" id="fig|1423775.4.peg.1292"/>
<accession>A0A0R1KIP7</accession>
<dbReference type="AlphaFoldDB" id="A0A0R1KIP7"/>
<gene>
    <name evidence="1" type="ORF">FD03_GL001262</name>
</gene>
<reference evidence="1 2" key="1">
    <citation type="journal article" date="2015" name="Genome Announc.">
        <title>Expanding the biotechnology potential of lactobacilli through comparative genomics of 213 strains and associated genera.</title>
        <authorList>
            <person name="Sun Z."/>
            <person name="Harris H.M."/>
            <person name="McCann A."/>
            <person name="Guo C."/>
            <person name="Argimon S."/>
            <person name="Zhang W."/>
            <person name="Yang X."/>
            <person name="Jeffery I.B."/>
            <person name="Cooney J.C."/>
            <person name="Kagawa T.F."/>
            <person name="Liu W."/>
            <person name="Song Y."/>
            <person name="Salvetti E."/>
            <person name="Wrobel A."/>
            <person name="Rasinkangas P."/>
            <person name="Parkhill J."/>
            <person name="Rea M.C."/>
            <person name="O'Sullivan O."/>
            <person name="Ritari J."/>
            <person name="Douillard F.P."/>
            <person name="Paul Ross R."/>
            <person name="Yang R."/>
            <person name="Briner A.E."/>
            <person name="Felis G.E."/>
            <person name="de Vos W.M."/>
            <person name="Barrangou R."/>
            <person name="Klaenhammer T.R."/>
            <person name="Caufield P.W."/>
            <person name="Cui Y."/>
            <person name="Zhang H."/>
            <person name="O'Toole P.W."/>
        </authorList>
    </citation>
    <scope>NUCLEOTIDE SEQUENCE [LARGE SCALE GENOMIC DNA]</scope>
    <source>
        <strain evidence="1 2">DSM 19682</strain>
    </source>
</reference>
<protein>
    <submittedName>
        <fullName evidence="1">Uncharacterized protein</fullName>
    </submittedName>
</protein>
<dbReference type="STRING" id="1423775.FD03_GL001262"/>
<dbReference type="Proteomes" id="UP000051248">
    <property type="component" value="Unassembled WGS sequence"/>
</dbReference>
<name>A0A0R1KIP7_9LACO</name>
<sequence length="72" mass="8424">MIFSEPTNFNPIDYPQLEEMGKWTHDKIKNTLTLNAKHLNDYKEGDLVRALSDSRVDPNKYIIKFLPLKMSV</sequence>
<proteinExistence type="predicted"/>
<organism evidence="1 2">
    <name type="scientific">Companilactobacillus nodensis DSM 19682 = JCM 14932 = NBRC 107160</name>
    <dbReference type="NCBI Taxonomy" id="1423775"/>
    <lineage>
        <taxon>Bacteria</taxon>
        <taxon>Bacillati</taxon>
        <taxon>Bacillota</taxon>
        <taxon>Bacilli</taxon>
        <taxon>Lactobacillales</taxon>
        <taxon>Lactobacillaceae</taxon>
        <taxon>Companilactobacillus</taxon>
    </lineage>
</organism>